<evidence type="ECO:0000313" key="6">
    <source>
        <dbReference type="Proteomes" id="UP000009049"/>
    </source>
</evidence>
<dbReference type="AlphaFoldDB" id="A4CGL5"/>
<dbReference type="PANTHER" id="PTHR42693">
    <property type="entry name" value="ARYLSULFATASE FAMILY MEMBER"/>
    <property type="match status" value="1"/>
</dbReference>
<dbReference type="STRING" id="313596.RB2501_04225"/>
<proteinExistence type="inferred from homology"/>
<dbReference type="KEGG" id="rbi:RB2501_04225"/>
<keyword evidence="6" id="KW-1185">Reference proteome</keyword>
<name>A4CGL5_ROBBH</name>
<accession>A4CGL5</accession>
<dbReference type="Pfam" id="PF00884">
    <property type="entry name" value="Sulfatase"/>
    <property type="match status" value="1"/>
</dbReference>
<comment type="similarity">
    <text evidence="1">Belongs to the sulfatase family.</text>
</comment>
<evidence type="ECO:0000256" key="2">
    <source>
        <dbReference type="ARBA" id="ARBA00022801"/>
    </source>
</evidence>
<organism evidence="5 6">
    <name type="scientific">Robiginitalea biformata (strain ATCC BAA-864 / DSM 15991 / KCTC 12146 / HTCC2501)</name>
    <dbReference type="NCBI Taxonomy" id="313596"/>
    <lineage>
        <taxon>Bacteria</taxon>
        <taxon>Pseudomonadati</taxon>
        <taxon>Bacteroidota</taxon>
        <taxon>Flavobacteriia</taxon>
        <taxon>Flavobacteriales</taxon>
        <taxon>Flavobacteriaceae</taxon>
        <taxon>Robiginitalea</taxon>
    </lineage>
</organism>
<evidence type="ECO:0000313" key="5">
    <source>
        <dbReference type="EMBL" id="EAR16073.1"/>
    </source>
</evidence>
<dbReference type="Gene3D" id="3.30.1120.10">
    <property type="match status" value="1"/>
</dbReference>
<feature type="domain" description="Sulfatase N-terminal" evidence="4">
    <location>
        <begin position="74"/>
        <end position="384"/>
    </location>
</feature>
<dbReference type="EMBL" id="CP001712">
    <property type="protein sequence ID" value="EAR16073.1"/>
    <property type="molecule type" value="Genomic_DNA"/>
</dbReference>
<dbReference type="InterPro" id="IPR017850">
    <property type="entry name" value="Alkaline_phosphatase_core_sf"/>
</dbReference>
<evidence type="ECO:0000259" key="4">
    <source>
        <dbReference type="Pfam" id="PF00884"/>
    </source>
</evidence>
<evidence type="ECO:0000256" key="1">
    <source>
        <dbReference type="ARBA" id="ARBA00008779"/>
    </source>
</evidence>
<dbReference type="InterPro" id="IPR000917">
    <property type="entry name" value="Sulfatase_N"/>
</dbReference>
<dbReference type="CDD" id="cd16026">
    <property type="entry name" value="GALNS_like"/>
    <property type="match status" value="1"/>
</dbReference>
<dbReference type="PANTHER" id="PTHR42693:SF53">
    <property type="entry name" value="ENDO-4-O-SULFATASE"/>
    <property type="match status" value="1"/>
</dbReference>
<feature type="region of interest" description="Disordered" evidence="3">
    <location>
        <begin position="506"/>
        <end position="526"/>
    </location>
</feature>
<dbReference type="Gene3D" id="3.40.720.10">
    <property type="entry name" value="Alkaline Phosphatase, subunit A"/>
    <property type="match status" value="1"/>
</dbReference>
<dbReference type="eggNOG" id="COG3119">
    <property type="taxonomic scope" value="Bacteria"/>
</dbReference>
<sequence>MIQQDILISIFPKQFLIQSMKTTSTPLSKFLQKFSRWCQRCVRYPLLAIILLGVSCRETVKSEFAAADRADRPPNIVIIFTDDQGYSDVGVYGARDIPTPNLDAMAADGLLLTNFYAAQPVCSASRAGLLTGCYPNRVGIHNALMPNSPVGLNPAEETLAELLRQQGYRTGIFGKWHLGDHPDFLPTRHGFDEFFGIPYSNDMWPLHPLQGPVFDFGPLPLYEQERVVDTLEDQRLLTRQITERSVDFINRHKEEPFFLYVPHPQPHVPLFVSDAFRGKSGRGLYGDVIMEIDWSVGQVLGALEDNGLTDDTWVIFTSDNGPWLAYGNHSGRAEPLREGKGTNWEGGVREPCIMKFPGRLPRGKVLDEPLMAIDLLPTIASVTGSPQPGREIDGKNAWGLLSGAEARGPQDAYYFYYRVNELQAVRDGDWKLVLPHNYRTMQGQEPGADGLPGAYDYVDVTAPELYNLREDPGETNNLAERHPEVLAAISRKADSMRRRLGDALTGVKGVENRPPGRVETGAGQEH</sequence>
<dbReference type="GO" id="GO:0004065">
    <property type="term" value="F:arylsulfatase activity"/>
    <property type="evidence" value="ECO:0007669"/>
    <property type="project" value="TreeGrafter"/>
</dbReference>
<gene>
    <name evidence="5" type="ordered locus">RB2501_04225</name>
</gene>
<dbReference type="Pfam" id="PF14707">
    <property type="entry name" value="Sulfatase_C"/>
    <property type="match status" value="1"/>
</dbReference>
<dbReference type="HOGENOM" id="CLU_006332_10_4_10"/>
<dbReference type="Proteomes" id="UP000009049">
    <property type="component" value="Chromosome"/>
</dbReference>
<evidence type="ECO:0000256" key="3">
    <source>
        <dbReference type="SAM" id="MobiDB-lite"/>
    </source>
</evidence>
<dbReference type="SUPFAM" id="SSF53649">
    <property type="entry name" value="Alkaline phosphatase-like"/>
    <property type="match status" value="1"/>
</dbReference>
<dbReference type="InterPro" id="IPR050738">
    <property type="entry name" value="Sulfatase"/>
</dbReference>
<reference evidence="5 6" key="1">
    <citation type="journal article" date="2009" name="J. Bacteriol.">
        <title>Complete genome sequence of Robiginitalea biformata HTCC2501.</title>
        <authorList>
            <person name="Oh H.M."/>
            <person name="Giovannoni S.J."/>
            <person name="Lee K."/>
            <person name="Ferriera S."/>
            <person name="Johnson J."/>
            <person name="Cho J.C."/>
        </authorList>
    </citation>
    <scope>NUCLEOTIDE SEQUENCE [LARGE SCALE GENOMIC DNA]</scope>
    <source>
        <strain evidence="6">ATCC BAA-864 / HTCC2501 / KCTC 12146</strain>
    </source>
</reference>
<keyword evidence="2" id="KW-0378">Hydrolase</keyword>
<protein>
    <submittedName>
        <fullName evidence="5">Arylsulfatase A (Precursor)</fullName>
    </submittedName>
</protein>